<dbReference type="EMBL" id="REFR01000016">
    <property type="protein sequence ID" value="RMB01430.1"/>
    <property type="molecule type" value="Genomic_DNA"/>
</dbReference>
<dbReference type="CDD" id="cd04513">
    <property type="entry name" value="Glycosylasparaginase"/>
    <property type="match status" value="1"/>
</dbReference>
<sequence>MTNAINRRQLLAGGLAAGTMGAGVLAGSSASRAVQAPAVHSAKTKPAVIASGNGNIYKNGGTETCVERAFRLMTEGTDVLEALIAGVNIVEEDPEDTSVGFGGLPDADGRVTLDSCCMHGPKKRAGGVGALKGVRTPSKVAHMVAEQTDHHLLVGEGAQTFARNMGFSIEDDLNSTRSRQLWLEWKRRTDSRHYLNPAERAAVGHTVGLQMVAEGKIDPDHYYGTINCNGVNAAGDVCGVTTTSGLAWKIPGRVGDSPILGAGLYVDNTAGAAGSTGRGEANLYNLASFLIVEKLREGLHPKDAGIAALRRIVENTVERRLLDEAGRPAFNVNFYVLSKSGEHAGVALYGGPTRRYAVATEAGSDLLPIEGLFGDRT</sequence>
<organism evidence="4 5">
    <name type="scientific">Eilatimonas milleporae</name>
    <dbReference type="NCBI Taxonomy" id="911205"/>
    <lineage>
        <taxon>Bacteria</taxon>
        <taxon>Pseudomonadati</taxon>
        <taxon>Pseudomonadota</taxon>
        <taxon>Alphaproteobacteria</taxon>
        <taxon>Kordiimonadales</taxon>
        <taxon>Kordiimonadaceae</taxon>
        <taxon>Eilatimonas</taxon>
    </lineage>
</organism>
<dbReference type="FunCoup" id="A0A3M0BZB4">
    <property type="interactions" value="292"/>
</dbReference>
<dbReference type="PANTHER" id="PTHR10188:SF6">
    <property type="entry name" value="N(4)-(BETA-N-ACETYLGLUCOSAMINYL)-L-ASPARAGINASE"/>
    <property type="match status" value="1"/>
</dbReference>
<accession>A0A3M0BZB4</accession>
<feature type="binding site" evidence="2">
    <location>
        <begin position="276"/>
        <end position="279"/>
    </location>
    <ligand>
        <name>substrate</name>
    </ligand>
</feature>
<dbReference type="GO" id="GO:0005737">
    <property type="term" value="C:cytoplasm"/>
    <property type="evidence" value="ECO:0007669"/>
    <property type="project" value="TreeGrafter"/>
</dbReference>
<dbReference type="RefSeq" id="WP_121940255.1">
    <property type="nucleotide sequence ID" value="NZ_REFR01000016.1"/>
</dbReference>
<dbReference type="Pfam" id="PF01112">
    <property type="entry name" value="Asparaginase_2"/>
    <property type="match status" value="1"/>
</dbReference>
<gene>
    <name evidence="4" type="ORF">BXY39_3614</name>
</gene>
<dbReference type="InterPro" id="IPR006311">
    <property type="entry name" value="TAT_signal"/>
</dbReference>
<evidence type="ECO:0000313" key="5">
    <source>
        <dbReference type="Proteomes" id="UP000271227"/>
    </source>
</evidence>
<evidence type="ECO:0000313" key="4">
    <source>
        <dbReference type="EMBL" id="RMB01430.1"/>
    </source>
</evidence>
<evidence type="ECO:0000256" key="3">
    <source>
        <dbReference type="PIRSR" id="PIRSR600246-3"/>
    </source>
</evidence>
<feature type="binding site" evidence="2">
    <location>
        <begin position="253"/>
        <end position="256"/>
    </location>
    <ligand>
        <name>substrate</name>
    </ligand>
</feature>
<dbReference type="InterPro" id="IPR029055">
    <property type="entry name" value="Ntn_hydrolases_N"/>
</dbReference>
<reference evidence="4 5" key="1">
    <citation type="submission" date="2018-10" db="EMBL/GenBank/DDBJ databases">
        <title>Genomic Encyclopedia of Archaeal and Bacterial Type Strains, Phase II (KMG-II): from individual species to whole genera.</title>
        <authorList>
            <person name="Goeker M."/>
        </authorList>
    </citation>
    <scope>NUCLEOTIDE SEQUENCE [LARGE SCALE GENOMIC DNA]</scope>
    <source>
        <strain evidence="4 5">DSM 25217</strain>
    </source>
</reference>
<dbReference type="InParanoid" id="A0A3M0BZB4"/>
<dbReference type="InterPro" id="IPR000246">
    <property type="entry name" value="Peptidase_T2"/>
</dbReference>
<dbReference type="PANTHER" id="PTHR10188">
    <property type="entry name" value="L-ASPARAGINASE"/>
    <property type="match status" value="1"/>
</dbReference>
<dbReference type="AlphaFoldDB" id="A0A3M0BZB4"/>
<dbReference type="PROSITE" id="PS51318">
    <property type="entry name" value="TAT"/>
    <property type="match status" value="1"/>
</dbReference>
<dbReference type="Proteomes" id="UP000271227">
    <property type="component" value="Unassembled WGS sequence"/>
</dbReference>
<proteinExistence type="predicted"/>
<evidence type="ECO:0000256" key="1">
    <source>
        <dbReference type="PIRSR" id="PIRSR600246-1"/>
    </source>
</evidence>
<keyword evidence="5" id="KW-1185">Reference proteome</keyword>
<dbReference type="Gene3D" id="3.60.20.30">
    <property type="entry name" value="(Glycosyl)asparaginase"/>
    <property type="match status" value="1"/>
</dbReference>
<name>A0A3M0BZB4_9PROT</name>
<feature type="site" description="Cleavage; by autolysis" evidence="3">
    <location>
        <begin position="224"/>
        <end position="225"/>
    </location>
</feature>
<evidence type="ECO:0000256" key="2">
    <source>
        <dbReference type="PIRSR" id="PIRSR600246-2"/>
    </source>
</evidence>
<dbReference type="SUPFAM" id="SSF56235">
    <property type="entry name" value="N-terminal nucleophile aminohydrolases (Ntn hydrolases)"/>
    <property type="match status" value="1"/>
</dbReference>
<comment type="caution">
    <text evidence="4">The sequence shown here is derived from an EMBL/GenBank/DDBJ whole genome shotgun (WGS) entry which is preliminary data.</text>
</comment>
<dbReference type="GO" id="GO:0016811">
    <property type="term" value="F:hydrolase activity, acting on carbon-nitrogen (but not peptide) bonds, in linear amides"/>
    <property type="evidence" value="ECO:0007669"/>
    <property type="project" value="UniProtKB-ARBA"/>
</dbReference>
<feature type="active site" description="Nucleophile" evidence="1">
    <location>
        <position position="225"/>
    </location>
</feature>
<protein>
    <submittedName>
        <fullName evidence="4">N4-(Beta-N-acetylglucosaminyl)-L-asparaginase</fullName>
    </submittedName>
</protein>
<dbReference type="OrthoDB" id="9780217at2"/>